<feature type="region of interest" description="Disordered" evidence="1">
    <location>
        <begin position="444"/>
        <end position="481"/>
    </location>
</feature>
<dbReference type="OrthoDB" id="3645187at2759"/>
<feature type="region of interest" description="Disordered" evidence="1">
    <location>
        <begin position="254"/>
        <end position="331"/>
    </location>
</feature>
<evidence type="ECO:0000313" key="2">
    <source>
        <dbReference type="EMBL" id="USW55501.1"/>
    </source>
</evidence>
<gene>
    <name evidence="2" type="ORF">Slin15195_G088200</name>
</gene>
<proteinExistence type="predicted"/>
<sequence length="594" mass="65275">MEAHSPILQRRLGPDGKLERQLGFRGQRLFHRRRHLDEPLTSLFTAIESILELAVTTGDTLDLDAQSRIAKAFDVLGPSLWPDVAIDRSAWLVSAKENDWNGLYPQDLYYSKVADRKHLRHLFTVWISEKYWTRRQNHKAGRIKRKPSLEGVHPAKRRKANAADAISDVQRRRGSQSIQDLASSIGSPGAYLGTRGSLSRPISSLSNDSRSAYPFELRQTSSSRSSLAVNTPLSFVVVLKLPRHKLAMIVDNPETNYSSASSGTTDSARTRDSLSTTTTVTPPHRRDAITSRSVHMTASRSVNPSPDPEVKLERDAESKSDTNHPQGEGQDENERLAFFNAVFAPLSRSCASHSTPHTRPPAVGSSSHQRAESSLGASGGNTLEDSIVVARKPSAVNGMLTPVEERSATATAENFNTGVMDDGERLGAVAGSQDAYAASVNHNQRDASATVGGADQAQTSHNSERRSEQPDTTAPSPSPPFDILDRATLLSNWNPHADWNLELDVDDWATMEDCSSVEDFFVLIEAQMPKELARHGGHICQVKVKMMDGGVGPKLDCRMPRNDKGRGALRQMLKKLTAQCEVGEPELKVEVEWE</sequence>
<feature type="compositionally biased region" description="Basic and acidic residues" evidence="1">
    <location>
        <begin position="308"/>
        <end position="322"/>
    </location>
</feature>
<feature type="region of interest" description="Disordered" evidence="1">
    <location>
        <begin position="350"/>
        <end position="384"/>
    </location>
</feature>
<keyword evidence="3" id="KW-1185">Reference proteome</keyword>
<dbReference type="Proteomes" id="UP001056384">
    <property type="component" value="Chromosome 7"/>
</dbReference>
<name>A0A9Q9EL69_9PEZI</name>
<dbReference type="AlphaFoldDB" id="A0A9Q9EL69"/>
<protein>
    <submittedName>
        <fullName evidence="2">Uncharacterized protein</fullName>
    </submittedName>
</protein>
<organism evidence="2 3">
    <name type="scientific">Septoria linicola</name>
    <dbReference type="NCBI Taxonomy" id="215465"/>
    <lineage>
        <taxon>Eukaryota</taxon>
        <taxon>Fungi</taxon>
        <taxon>Dikarya</taxon>
        <taxon>Ascomycota</taxon>
        <taxon>Pezizomycotina</taxon>
        <taxon>Dothideomycetes</taxon>
        <taxon>Dothideomycetidae</taxon>
        <taxon>Mycosphaerellales</taxon>
        <taxon>Mycosphaerellaceae</taxon>
        <taxon>Septoria</taxon>
    </lineage>
</organism>
<feature type="compositionally biased region" description="Polar residues" evidence="1">
    <location>
        <begin position="254"/>
        <end position="263"/>
    </location>
</feature>
<evidence type="ECO:0000313" key="3">
    <source>
        <dbReference type="Proteomes" id="UP001056384"/>
    </source>
</evidence>
<reference evidence="2" key="1">
    <citation type="submission" date="2022-06" db="EMBL/GenBank/DDBJ databases">
        <title>Complete genome sequences of two strains of the flax pathogen Septoria linicola.</title>
        <authorList>
            <person name="Lapalu N."/>
            <person name="Simon A."/>
            <person name="Demenou B."/>
            <person name="Paumier D."/>
            <person name="Guillot M.-P."/>
            <person name="Gout L."/>
            <person name="Valade R."/>
        </authorList>
    </citation>
    <scope>NUCLEOTIDE SEQUENCE</scope>
    <source>
        <strain evidence="2">SE15195</strain>
    </source>
</reference>
<feature type="compositionally biased region" description="Polar residues" evidence="1">
    <location>
        <begin position="290"/>
        <end position="304"/>
    </location>
</feature>
<feature type="compositionally biased region" description="Low complexity" evidence="1">
    <location>
        <begin position="273"/>
        <end position="282"/>
    </location>
</feature>
<dbReference type="EMBL" id="CP099424">
    <property type="protein sequence ID" value="USW55501.1"/>
    <property type="molecule type" value="Genomic_DNA"/>
</dbReference>
<accession>A0A9Q9EL69</accession>
<evidence type="ECO:0000256" key="1">
    <source>
        <dbReference type="SAM" id="MobiDB-lite"/>
    </source>
</evidence>